<evidence type="ECO:0000256" key="4">
    <source>
        <dbReference type="HAMAP-Rule" id="MF_00636"/>
    </source>
</evidence>
<keyword evidence="2 4" id="KW-0067">ATP-binding</keyword>
<accession>A0A5C4RWK4</accession>
<dbReference type="Pfam" id="PF22740">
    <property type="entry name" value="PapZ_C"/>
    <property type="match status" value="1"/>
</dbReference>
<dbReference type="GO" id="GO:0005525">
    <property type="term" value="F:GTP binding"/>
    <property type="evidence" value="ECO:0007669"/>
    <property type="project" value="UniProtKB-UniRule"/>
</dbReference>
<organism evidence="7 8">
    <name type="scientific">Arenimonas terrae</name>
    <dbReference type="NCBI Taxonomy" id="2546226"/>
    <lineage>
        <taxon>Bacteria</taxon>
        <taxon>Pseudomonadati</taxon>
        <taxon>Pseudomonadota</taxon>
        <taxon>Gammaproteobacteria</taxon>
        <taxon>Lysobacterales</taxon>
        <taxon>Lysobacteraceae</taxon>
        <taxon>Arenimonas</taxon>
    </lineage>
</organism>
<dbReference type="AlphaFoldDB" id="A0A5C4RWK4"/>
<dbReference type="EMBL" id="SMDR01000001">
    <property type="protein sequence ID" value="TNJ35408.1"/>
    <property type="molecule type" value="Genomic_DNA"/>
</dbReference>
<feature type="domain" description="RapZ C-terminal" evidence="6">
    <location>
        <begin position="171"/>
        <end position="290"/>
    </location>
</feature>
<dbReference type="InterPro" id="IPR053931">
    <property type="entry name" value="RapZ_C"/>
</dbReference>
<dbReference type="Gene3D" id="3.40.50.300">
    <property type="entry name" value="P-loop containing nucleotide triphosphate hydrolases"/>
    <property type="match status" value="1"/>
</dbReference>
<evidence type="ECO:0000313" key="7">
    <source>
        <dbReference type="EMBL" id="TNJ35408.1"/>
    </source>
</evidence>
<evidence type="ECO:0000259" key="5">
    <source>
        <dbReference type="Pfam" id="PF03668"/>
    </source>
</evidence>
<dbReference type="InterPro" id="IPR005337">
    <property type="entry name" value="RapZ-like"/>
</dbReference>
<reference evidence="7 8" key="1">
    <citation type="submission" date="2019-03" db="EMBL/GenBank/DDBJ databases">
        <title>Arenimonas daejeonensis sp. nov., isolated from compost.</title>
        <authorList>
            <person name="Jeon C.O."/>
        </authorList>
    </citation>
    <scope>NUCLEOTIDE SEQUENCE [LARGE SCALE GENOMIC DNA]</scope>
    <source>
        <strain evidence="7 8">R29</strain>
    </source>
</reference>
<evidence type="ECO:0000259" key="6">
    <source>
        <dbReference type="Pfam" id="PF22740"/>
    </source>
</evidence>
<dbReference type="HAMAP" id="MF_00636">
    <property type="entry name" value="RapZ_like"/>
    <property type="match status" value="1"/>
</dbReference>
<proteinExistence type="inferred from homology"/>
<name>A0A5C4RWK4_9GAMM</name>
<feature type="binding site" evidence="4">
    <location>
        <begin position="65"/>
        <end position="68"/>
    </location>
    <ligand>
        <name>GTP</name>
        <dbReference type="ChEBI" id="CHEBI:37565"/>
    </ligand>
</feature>
<dbReference type="PANTHER" id="PTHR30448:SF0">
    <property type="entry name" value="RNASE ADAPTER PROTEIN RAPZ"/>
    <property type="match status" value="1"/>
</dbReference>
<dbReference type="InterPro" id="IPR053930">
    <property type="entry name" value="RapZ-like_N"/>
</dbReference>
<dbReference type="OrthoDB" id="9784461at2"/>
<evidence type="ECO:0000313" key="8">
    <source>
        <dbReference type="Proteomes" id="UP000305760"/>
    </source>
</evidence>
<comment type="caution">
    <text evidence="7">The sequence shown here is derived from an EMBL/GenBank/DDBJ whole genome shotgun (WGS) entry which is preliminary data.</text>
</comment>
<gene>
    <name evidence="7" type="primary">rapZ</name>
    <name evidence="7" type="ORF">E1B00_06530</name>
</gene>
<feature type="binding site" evidence="4">
    <location>
        <begin position="14"/>
        <end position="21"/>
    </location>
    <ligand>
        <name>ATP</name>
        <dbReference type="ChEBI" id="CHEBI:30616"/>
    </ligand>
</feature>
<dbReference type="Pfam" id="PF03668">
    <property type="entry name" value="RapZ-like_N"/>
    <property type="match status" value="1"/>
</dbReference>
<dbReference type="Proteomes" id="UP000305760">
    <property type="component" value="Unassembled WGS sequence"/>
</dbReference>
<feature type="domain" description="RapZ-like N-terminal" evidence="5">
    <location>
        <begin position="9"/>
        <end position="162"/>
    </location>
</feature>
<dbReference type="PANTHER" id="PTHR30448">
    <property type="entry name" value="RNASE ADAPTER PROTEIN RAPZ"/>
    <property type="match status" value="1"/>
</dbReference>
<protein>
    <submittedName>
        <fullName evidence="7">RNase adapter RapZ</fullName>
    </submittedName>
</protein>
<evidence type="ECO:0000256" key="2">
    <source>
        <dbReference type="ARBA" id="ARBA00022840"/>
    </source>
</evidence>
<dbReference type="PIRSF" id="PIRSF005052">
    <property type="entry name" value="P-loopkin"/>
    <property type="match status" value="1"/>
</dbReference>
<evidence type="ECO:0000256" key="1">
    <source>
        <dbReference type="ARBA" id="ARBA00022741"/>
    </source>
</evidence>
<sequence>MSETSRPLLIVVSGMSGSGKSVALNTLEDLDFFCTDNLPAELLPRFVRSVASEESGRTRLAVGIDVRNRTPDLARIPQWLSEVGALGFDHKLVYFDTRDEVLLKRYSDTRRKHPLSHGGLALADAIRLERERMRPLQAIADLVMDTSEMNVHQMRRQVITELGIGVHQGLSLLFESFAYKRGLPADADFIFDARVLPNPHWDARLRPLSGRDAAVREHLEQDPLVRAYAEQVTAFLDAWIPRFEAETRSYLTVAFGCTGGRHRSVYLAERLAAHYRDLGRNGVLSFHRELE</sequence>
<dbReference type="InterPro" id="IPR027417">
    <property type="entry name" value="P-loop_NTPase"/>
</dbReference>
<keyword evidence="8" id="KW-1185">Reference proteome</keyword>
<keyword evidence="3 4" id="KW-0342">GTP-binding</keyword>
<dbReference type="GO" id="GO:0005524">
    <property type="term" value="F:ATP binding"/>
    <property type="evidence" value="ECO:0007669"/>
    <property type="project" value="UniProtKB-UniRule"/>
</dbReference>
<keyword evidence="1 4" id="KW-0547">Nucleotide-binding</keyword>
<dbReference type="SUPFAM" id="SSF52540">
    <property type="entry name" value="P-loop containing nucleoside triphosphate hydrolases"/>
    <property type="match status" value="1"/>
</dbReference>
<evidence type="ECO:0000256" key="3">
    <source>
        <dbReference type="ARBA" id="ARBA00023134"/>
    </source>
</evidence>
<dbReference type="RefSeq" id="WP_139446823.1">
    <property type="nucleotide sequence ID" value="NZ_SMDR01000001.1"/>
</dbReference>
<dbReference type="NCBIfam" id="NF003828">
    <property type="entry name" value="PRK05416.1"/>
    <property type="match status" value="1"/>
</dbReference>